<dbReference type="Gene3D" id="3.40.50.300">
    <property type="entry name" value="P-loop containing nucleotide triphosphate hydrolases"/>
    <property type="match status" value="1"/>
</dbReference>
<dbReference type="EMBL" id="JACJTA010000004">
    <property type="protein sequence ID" value="MBD2603492.1"/>
    <property type="molecule type" value="Genomic_DNA"/>
</dbReference>
<keyword evidence="1" id="KW-0808">Transferase</keyword>
<protein>
    <submittedName>
        <fullName evidence="1">Serine kinase</fullName>
    </submittedName>
</protein>
<evidence type="ECO:0000313" key="2">
    <source>
        <dbReference type="Proteomes" id="UP000660380"/>
    </source>
</evidence>
<sequence>MTNLALPPQSNPNLSIEECDRAASAEADRLAFFHLVYQGFQRAAQVTGAVDYFYKVGGYTLCLRFAGLGLIPQITPALSHLETQSTANPDLTICLWDNASTGTGLPLLIDSLVQLIQMHCWDYLGPRKEIKAYDGDRIRTNFHIGPNILSVLDRQQNLACYWIEDAQDIPYWEKGSPLQTILNWWTSDRQHQYVHAGAVGTPSGGVLLAGKGGSGKSSTALACIDSPLVYASDDYCLVSNDPKPYVYSLYNTAKLKGQADLERFPNLAPLVNNLDRLGVEKAMLFLHQHHPEKIVRGFPIKAVLIPQVTGKLDTHLRPTTAGAALRALAPSTIFQLAGSGQSAFQIMSSLVKQVPCYVLELGTDVAQIPDVILRLLSQI</sequence>
<dbReference type="InterPro" id="IPR027417">
    <property type="entry name" value="P-loop_NTPase"/>
</dbReference>
<organism evidence="1 2">
    <name type="scientific">Scytonema hofmannii FACHB-248</name>
    <dbReference type="NCBI Taxonomy" id="1842502"/>
    <lineage>
        <taxon>Bacteria</taxon>
        <taxon>Bacillati</taxon>
        <taxon>Cyanobacteriota</taxon>
        <taxon>Cyanophyceae</taxon>
        <taxon>Nostocales</taxon>
        <taxon>Scytonemataceae</taxon>
        <taxon>Scytonema</taxon>
    </lineage>
</organism>
<proteinExistence type="predicted"/>
<accession>A0ABR8GJD7</accession>
<reference evidence="1 2" key="1">
    <citation type="journal article" date="2020" name="ISME J.">
        <title>Comparative genomics reveals insights into cyanobacterial evolution and habitat adaptation.</title>
        <authorList>
            <person name="Chen M.Y."/>
            <person name="Teng W.K."/>
            <person name="Zhao L."/>
            <person name="Hu C.X."/>
            <person name="Zhou Y.K."/>
            <person name="Han B.P."/>
            <person name="Song L.R."/>
            <person name="Shu W.S."/>
        </authorList>
    </citation>
    <scope>NUCLEOTIDE SEQUENCE [LARGE SCALE GENOMIC DNA]</scope>
    <source>
        <strain evidence="1 2">FACHB-248</strain>
    </source>
</reference>
<name>A0ABR8GJD7_9CYAN</name>
<dbReference type="SUPFAM" id="SSF53795">
    <property type="entry name" value="PEP carboxykinase-like"/>
    <property type="match status" value="1"/>
</dbReference>
<dbReference type="GO" id="GO:0016301">
    <property type="term" value="F:kinase activity"/>
    <property type="evidence" value="ECO:0007669"/>
    <property type="project" value="UniProtKB-KW"/>
</dbReference>
<keyword evidence="2" id="KW-1185">Reference proteome</keyword>
<evidence type="ECO:0000313" key="1">
    <source>
        <dbReference type="EMBL" id="MBD2603492.1"/>
    </source>
</evidence>
<gene>
    <name evidence="1" type="ORF">H6G81_02840</name>
</gene>
<dbReference type="RefSeq" id="WP_029637493.1">
    <property type="nucleotide sequence ID" value="NZ_JACJTA010000004.1"/>
</dbReference>
<dbReference type="Proteomes" id="UP000660380">
    <property type="component" value="Unassembled WGS sequence"/>
</dbReference>
<keyword evidence="1" id="KW-0418">Kinase</keyword>
<comment type="caution">
    <text evidence="1">The sequence shown here is derived from an EMBL/GenBank/DDBJ whole genome shotgun (WGS) entry which is preliminary data.</text>
</comment>